<evidence type="ECO:0000259" key="15">
    <source>
        <dbReference type="PROSITE" id="PS50262"/>
    </source>
</evidence>
<comment type="subcellular location">
    <subcellularLocation>
        <location evidence="1 14">Cell membrane</location>
        <topology evidence="1 14">Multi-pass membrane protein</topology>
    </subcellularLocation>
</comment>
<dbReference type="PANTHER" id="PTHR26451">
    <property type="entry name" value="G_PROTEIN_RECEP_F1_2 DOMAIN-CONTAINING PROTEIN"/>
    <property type="match status" value="1"/>
</dbReference>
<feature type="transmembrane region" description="Helical" evidence="14">
    <location>
        <begin position="106"/>
        <end position="128"/>
    </location>
</feature>
<dbReference type="SUPFAM" id="SSF81321">
    <property type="entry name" value="Family A G protein-coupled receptor-like"/>
    <property type="match status" value="1"/>
</dbReference>
<reference evidence="16" key="2">
    <citation type="submission" date="2025-09" db="UniProtKB">
        <authorList>
            <consortium name="Ensembl"/>
        </authorList>
    </citation>
    <scope>IDENTIFICATION</scope>
</reference>
<dbReference type="InterPro" id="IPR052921">
    <property type="entry name" value="GPCR1_Superfamily_Member"/>
</dbReference>
<dbReference type="Gene3D" id="1.20.1070.10">
    <property type="entry name" value="Rhodopsin 7-helix transmembrane proteins"/>
    <property type="match status" value="1"/>
</dbReference>
<keyword evidence="9" id="KW-1015">Disulfide bond</keyword>
<keyword evidence="17" id="KW-1185">Reference proteome</keyword>
<keyword evidence="3 14" id="KW-0716">Sensory transduction</keyword>
<evidence type="ECO:0000256" key="5">
    <source>
        <dbReference type="ARBA" id="ARBA00022725"/>
    </source>
</evidence>
<keyword evidence="8 14" id="KW-0472">Membrane</keyword>
<evidence type="ECO:0000256" key="12">
    <source>
        <dbReference type="ARBA" id="ARBA00023224"/>
    </source>
</evidence>
<dbReference type="PANTHER" id="PTHR26451:SF885">
    <property type="entry name" value="OLFACTORY RECEPTOR"/>
    <property type="match status" value="1"/>
</dbReference>
<evidence type="ECO:0000256" key="8">
    <source>
        <dbReference type="ARBA" id="ARBA00023136"/>
    </source>
</evidence>
<evidence type="ECO:0000256" key="14">
    <source>
        <dbReference type="RuleBase" id="RU363047"/>
    </source>
</evidence>
<feature type="transmembrane region" description="Helical" evidence="14">
    <location>
        <begin position="149"/>
        <end position="167"/>
    </location>
</feature>
<evidence type="ECO:0000256" key="3">
    <source>
        <dbReference type="ARBA" id="ARBA00022606"/>
    </source>
</evidence>
<evidence type="ECO:0000256" key="13">
    <source>
        <dbReference type="RuleBase" id="RU000688"/>
    </source>
</evidence>
<dbReference type="PRINTS" id="PR00237">
    <property type="entry name" value="GPCRRHODOPSN"/>
</dbReference>
<feature type="transmembrane region" description="Helical" evidence="14">
    <location>
        <begin position="205"/>
        <end position="227"/>
    </location>
</feature>
<dbReference type="GO" id="GO:0004930">
    <property type="term" value="F:G protein-coupled receptor activity"/>
    <property type="evidence" value="ECO:0007669"/>
    <property type="project" value="UniProtKB-KW"/>
</dbReference>
<evidence type="ECO:0000256" key="11">
    <source>
        <dbReference type="ARBA" id="ARBA00023180"/>
    </source>
</evidence>
<dbReference type="InterPro" id="IPR000276">
    <property type="entry name" value="GPCR_Rhodpsn"/>
</dbReference>
<feature type="domain" description="G-protein coupled receptors family 1 profile" evidence="15">
    <location>
        <begin position="49"/>
        <end position="300"/>
    </location>
</feature>
<dbReference type="GeneTree" id="ENSGT00950000183048"/>
<feature type="transmembrane region" description="Helical" evidence="14">
    <location>
        <begin position="68"/>
        <end position="94"/>
    </location>
</feature>
<dbReference type="FunFam" id="1.20.1070.10:FF:000024">
    <property type="entry name" value="Olfactory receptor"/>
    <property type="match status" value="1"/>
</dbReference>
<keyword evidence="4 13" id="KW-0812">Transmembrane</keyword>
<evidence type="ECO:0000313" key="16">
    <source>
        <dbReference type="Ensembl" id="ENSCLMP00005014211.1"/>
    </source>
</evidence>
<gene>
    <name evidence="16" type="primary">LOC117741858</name>
</gene>
<keyword evidence="6 14" id="KW-1133">Transmembrane helix</keyword>
<keyword evidence="11" id="KW-0325">Glycoprotein</keyword>
<keyword evidence="7 13" id="KW-0297">G-protein coupled receptor</keyword>
<keyword evidence="12 13" id="KW-0807">Transducer</keyword>
<evidence type="ECO:0000256" key="9">
    <source>
        <dbReference type="ARBA" id="ARBA00023157"/>
    </source>
</evidence>
<dbReference type="PRINTS" id="PR00245">
    <property type="entry name" value="OLFACTORYR"/>
</dbReference>
<evidence type="ECO:0000256" key="1">
    <source>
        <dbReference type="ARBA" id="ARBA00004651"/>
    </source>
</evidence>
<keyword evidence="5 14" id="KW-0552">Olfaction</keyword>
<accession>A0A8C2X674</accession>
<dbReference type="Ensembl" id="ENSCLMT00005015162.1">
    <property type="protein sequence ID" value="ENSCLMP00005014211.1"/>
    <property type="gene ID" value="ENSCLMG00005007511.1"/>
</dbReference>
<dbReference type="InterPro" id="IPR017452">
    <property type="entry name" value="GPCR_Rhodpsn_7TM"/>
</dbReference>
<feature type="transmembrane region" description="Helical" evidence="14">
    <location>
        <begin position="248"/>
        <end position="267"/>
    </location>
</feature>
<sequence length="320" mass="36820">MIALSTNRKMMMNSTPVSYFTLSAYVDTGLFKYLYFLIILTLYMLIVCSNVLLIVVICMNRSLHEPMYLFLCSLFVNELYGSSGLFPFLLVQILSDIHTVSAPFCFLQIFCLYTYGGVELLNLAAMSYDRYLAICYPLRYNTLMTYNKIAVLIAVIWLYPFFANALTLTTMTVPLQLCGNVINKVYCDNYYVVKLACSDTTAHNIFGLVNLFTIILGLIVLIIYTYMRILRVCFSGSKQTRQKAISTCTPHLASLLNFSFGAFFEMVQARFNMKYLPNMLRIFLSLYWLTCQPLLNPLLYGLQMSKIRIVCRKLKHIYTP</sequence>
<dbReference type="GO" id="GO:0005549">
    <property type="term" value="F:odorant binding"/>
    <property type="evidence" value="ECO:0007669"/>
    <property type="project" value="TreeGrafter"/>
</dbReference>
<comment type="similarity">
    <text evidence="13">Belongs to the G-protein coupled receptor 1 family.</text>
</comment>
<dbReference type="Proteomes" id="UP000694565">
    <property type="component" value="Unplaced"/>
</dbReference>
<dbReference type="GO" id="GO:0004984">
    <property type="term" value="F:olfactory receptor activity"/>
    <property type="evidence" value="ECO:0007669"/>
    <property type="project" value="InterPro"/>
</dbReference>
<feature type="transmembrane region" description="Helical" evidence="14">
    <location>
        <begin position="33"/>
        <end position="56"/>
    </location>
</feature>
<evidence type="ECO:0000256" key="4">
    <source>
        <dbReference type="ARBA" id="ARBA00022692"/>
    </source>
</evidence>
<dbReference type="Pfam" id="PF13853">
    <property type="entry name" value="7tm_4"/>
    <property type="match status" value="1"/>
</dbReference>
<evidence type="ECO:0000256" key="2">
    <source>
        <dbReference type="ARBA" id="ARBA00022475"/>
    </source>
</evidence>
<dbReference type="GO" id="GO:0005886">
    <property type="term" value="C:plasma membrane"/>
    <property type="evidence" value="ECO:0007669"/>
    <property type="project" value="UniProtKB-SubCell"/>
</dbReference>
<evidence type="ECO:0000256" key="10">
    <source>
        <dbReference type="ARBA" id="ARBA00023170"/>
    </source>
</evidence>
<dbReference type="PROSITE" id="PS50262">
    <property type="entry name" value="G_PROTEIN_RECEP_F1_2"/>
    <property type="match status" value="1"/>
</dbReference>
<name>A0A8C2X674_CYCLU</name>
<protein>
    <recommendedName>
        <fullName evidence="14">Olfactory receptor</fullName>
    </recommendedName>
</protein>
<keyword evidence="2 14" id="KW-1003">Cell membrane</keyword>
<organism evidence="16 17">
    <name type="scientific">Cyclopterus lumpus</name>
    <name type="common">Lumpsucker</name>
    <dbReference type="NCBI Taxonomy" id="8103"/>
    <lineage>
        <taxon>Eukaryota</taxon>
        <taxon>Metazoa</taxon>
        <taxon>Chordata</taxon>
        <taxon>Craniata</taxon>
        <taxon>Vertebrata</taxon>
        <taxon>Euteleostomi</taxon>
        <taxon>Actinopterygii</taxon>
        <taxon>Neopterygii</taxon>
        <taxon>Teleostei</taxon>
        <taxon>Neoteleostei</taxon>
        <taxon>Acanthomorphata</taxon>
        <taxon>Eupercaria</taxon>
        <taxon>Perciformes</taxon>
        <taxon>Cottioidei</taxon>
        <taxon>Cottales</taxon>
        <taxon>Cyclopteridae</taxon>
        <taxon>Cyclopterus</taxon>
    </lineage>
</organism>
<proteinExistence type="inferred from homology"/>
<evidence type="ECO:0000313" key="17">
    <source>
        <dbReference type="Proteomes" id="UP000694565"/>
    </source>
</evidence>
<evidence type="ECO:0000256" key="6">
    <source>
        <dbReference type="ARBA" id="ARBA00022989"/>
    </source>
</evidence>
<evidence type="ECO:0000256" key="7">
    <source>
        <dbReference type="ARBA" id="ARBA00023040"/>
    </source>
</evidence>
<feature type="transmembrane region" description="Helical" evidence="14">
    <location>
        <begin position="279"/>
        <end position="302"/>
    </location>
</feature>
<keyword evidence="10 13" id="KW-0675">Receptor</keyword>
<dbReference type="InterPro" id="IPR000725">
    <property type="entry name" value="Olfact_rcpt"/>
</dbReference>
<dbReference type="AlphaFoldDB" id="A0A8C2X674"/>
<dbReference type="PROSITE" id="PS00237">
    <property type="entry name" value="G_PROTEIN_RECEP_F1_1"/>
    <property type="match status" value="1"/>
</dbReference>
<reference evidence="16" key="1">
    <citation type="submission" date="2025-08" db="UniProtKB">
        <authorList>
            <consortium name="Ensembl"/>
        </authorList>
    </citation>
    <scope>IDENTIFICATION</scope>
</reference>